<keyword evidence="3" id="KW-1185">Reference proteome</keyword>
<dbReference type="RefSeq" id="WP_264138275.1">
    <property type="nucleotide sequence ID" value="NZ_JAOYOD010000001.1"/>
</dbReference>
<comment type="caution">
    <text evidence="2">The sequence shown here is derived from an EMBL/GenBank/DDBJ whole genome shotgun (WGS) entry which is preliminary data.</text>
</comment>
<dbReference type="Proteomes" id="UP001300692">
    <property type="component" value="Unassembled WGS sequence"/>
</dbReference>
<accession>A0ABT3CUZ0</accession>
<keyword evidence="1" id="KW-0472">Membrane</keyword>
<sequence length="169" mass="20029">MWNKLTYEKRVYYFLGALLLSLVMGYHLSFKKTAEVYFEYSELINRESGNHSVVDLASLKTEYEQLDSTYQQMQGADYDKILVTELERFLSGTPLSLSNLRHHRQQKDIIDEIEIKGDYKGLVRLIYQLETQFYAGAILSTHFRTEIEKRTKRKELFLTIYVQRNEAHL</sequence>
<dbReference type="EMBL" id="JAOYOD010000001">
    <property type="protein sequence ID" value="MCV9387452.1"/>
    <property type="molecule type" value="Genomic_DNA"/>
</dbReference>
<evidence type="ECO:0000256" key="1">
    <source>
        <dbReference type="SAM" id="Phobius"/>
    </source>
</evidence>
<name>A0ABT3CUZ0_9BACT</name>
<protein>
    <submittedName>
        <fullName evidence="2">Uncharacterized protein</fullName>
    </submittedName>
</protein>
<gene>
    <name evidence="2" type="ORF">N7U62_12300</name>
</gene>
<evidence type="ECO:0000313" key="2">
    <source>
        <dbReference type="EMBL" id="MCV9387452.1"/>
    </source>
</evidence>
<evidence type="ECO:0000313" key="3">
    <source>
        <dbReference type="Proteomes" id="UP001300692"/>
    </source>
</evidence>
<proteinExistence type="predicted"/>
<keyword evidence="1" id="KW-0812">Transmembrane</keyword>
<feature type="transmembrane region" description="Helical" evidence="1">
    <location>
        <begin position="12"/>
        <end position="30"/>
    </location>
</feature>
<reference evidence="2 3" key="1">
    <citation type="submission" date="2022-10" db="EMBL/GenBank/DDBJ databases">
        <title>Comparative genomics and taxonomic characterization of three novel marine species of genus Reichenbachiella exhibiting antioxidant and polysaccharide degradation activities.</title>
        <authorList>
            <person name="Muhammad N."/>
            <person name="Lee Y.-J."/>
            <person name="Ko J."/>
            <person name="Kim S.-G."/>
        </authorList>
    </citation>
    <scope>NUCLEOTIDE SEQUENCE [LARGE SCALE GENOMIC DNA]</scope>
    <source>
        <strain evidence="2 3">ABR2-5</strain>
    </source>
</reference>
<organism evidence="2 3">
    <name type="scientific">Reichenbachiella ulvae</name>
    <dbReference type="NCBI Taxonomy" id="2980104"/>
    <lineage>
        <taxon>Bacteria</taxon>
        <taxon>Pseudomonadati</taxon>
        <taxon>Bacteroidota</taxon>
        <taxon>Cytophagia</taxon>
        <taxon>Cytophagales</taxon>
        <taxon>Reichenbachiellaceae</taxon>
        <taxon>Reichenbachiella</taxon>
    </lineage>
</organism>
<keyword evidence="1" id="KW-1133">Transmembrane helix</keyword>